<dbReference type="EMBL" id="VYZN01000824">
    <property type="protein sequence ID" value="KAE9522675.1"/>
    <property type="molecule type" value="Genomic_DNA"/>
</dbReference>
<proteinExistence type="predicted"/>
<sequence length="170" mass="19617">MLRKSVLNLLLESDYISEHVAPPHEKKGLCLKDRNLSKFSTKMCLQYSITTKCIDECHHLLLIYYSQHLLSRYSVTGSGDLEFHLAVLEILYRPHEILNIIMILPMFPYLKKIKCYLLILSSFGVAEVDVLQLSSSTVIRCRMCLREFFEVDIIELGDVKVLSLTLVDHV</sequence>
<comment type="caution">
    <text evidence="1">The sequence shown here is derived from an EMBL/GenBank/DDBJ whole genome shotgun (WGS) entry which is preliminary data.</text>
</comment>
<protein>
    <submittedName>
        <fullName evidence="1">Uncharacterized protein</fullName>
    </submittedName>
</protein>
<accession>A0A6G0SX54</accession>
<evidence type="ECO:0000313" key="1">
    <source>
        <dbReference type="EMBL" id="KAE9522675.1"/>
    </source>
</evidence>
<organism evidence="1 2">
    <name type="scientific">Aphis glycines</name>
    <name type="common">Soybean aphid</name>
    <dbReference type="NCBI Taxonomy" id="307491"/>
    <lineage>
        <taxon>Eukaryota</taxon>
        <taxon>Metazoa</taxon>
        <taxon>Ecdysozoa</taxon>
        <taxon>Arthropoda</taxon>
        <taxon>Hexapoda</taxon>
        <taxon>Insecta</taxon>
        <taxon>Pterygota</taxon>
        <taxon>Neoptera</taxon>
        <taxon>Paraneoptera</taxon>
        <taxon>Hemiptera</taxon>
        <taxon>Sternorrhyncha</taxon>
        <taxon>Aphidomorpha</taxon>
        <taxon>Aphidoidea</taxon>
        <taxon>Aphididae</taxon>
        <taxon>Aphidini</taxon>
        <taxon>Aphis</taxon>
        <taxon>Aphis</taxon>
    </lineage>
</organism>
<reference evidence="1 2" key="1">
    <citation type="submission" date="2019-08" db="EMBL/GenBank/DDBJ databases">
        <title>The genome of the soybean aphid Biotype 1, its phylome, world population structure and adaptation to the North American continent.</title>
        <authorList>
            <person name="Giordano R."/>
            <person name="Donthu R.K."/>
            <person name="Hernandez A.G."/>
            <person name="Wright C.L."/>
            <person name="Zimin A.V."/>
        </authorList>
    </citation>
    <scope>NUCLEOTIDE SEQUENCE [LARGE SCALE GENOMIC DNA]</scope>
    <source>
        <tissue evidence="1">Whole aphids</tissue>
    </source>
</reference>
<evidence type="ECO:0000313" key="2">
    <source>
        <dbReference type="Proteomes" id="UP000475862"/>
    </source>
</evidence>
<dbReference type="AlphaFoldDB" id="A0A6G0SX54"/>
<gene>
    <name evidence="1" type="ORF">AGLY_016948</name>
</gene>
<name>A0A6G0SX54_APHGL</name>
<keyword evidence="2" id="KW-1185">Reference proteome</keyword>
<dbReference type="Proteomes" id="UP000475862">
    <property type="component" value="Unassembled WGS sequence"/>
</dbReference>